<dbReference type="RefSeq" id="WP_074797487.1">
    <property type="nucleotide sequence ID" value="NZ_FOVJ01000005.1"/>
</dbReference>
<organism evidence="1 2">
    <name type="scientific">Nitrosospira briensis</name>
    <dbReference type="NCBI Taxonomy" id="35799"/>
    <lineage>
        <taxon>Bacteria</taxon>
        <taxon>Pseudomonadati</taxon>
        <taxon>Pseudomonadota</taxon>
        <taxon>Betaproteobacteria</taxon>
        <taxon>Nitrosomonadales</taxon>
        <taxon>Nitrosomonadaceae</taxon>
        <taxon>Nitrosospira</taxon>
    </lineage>
</organism>
<dbReference type="Proteomes" id="UP000183107">
    <property type="component" value="Unassembled WGS sequence"/>
</dbReference>
<protein>
    <submittedName>
        <fullName evidence="1">Uncharacterized protein</fullName>
    </submittedName>
</protein>
<gene>
    <name evidence="1" type="ORF">SAMN05216386_2285</name>
</gene>
<keyword evidence="2" id="KW-1185">Reference proteome</keyword>
<sequence>MPTNIYCYHCHIQHSRDEMRLVVTKTGKRWRCERSIKSAQADRKTRDAFGRSISALNKAEAQANIRMRSKD</sequence>
<name>A0A1I5DCV6_9PROT</name>
<proteinExistence type="predicted"/>
<evidence type="ECO:0000313" key="2">
    <source>
        <dbReference type="Proteomes" id="UP000183107"/>
    </source>
</evidence>
<reference evidence="2" key="1">
    <citation type="submission" date="2016-10" db="EMBL/GenBank/DDBJ databases">
        <authorList>
            <person name="Varghese N."/>
        </authorList>
    </citation>
    <scope>NUCLEOTIDE SEQUENCE [LARGE SCALE GENOMIC DNA]</scope>
    <source>
        <strain evidence="2">Nsp8</strain>
    </source>
</reference>
<evidence type="ECO:0000313" key="1">
    <source>
        <dbReference type="EMBL" id="SFN97052.1"/>
    </source>
</evidence>
<dbReference type="OrthoDB" id="9181649at2"/>
<dbReference type="AlphaFoldDB" id="A0A1I5DCV6"/>
<dbReference type="EMBL" id="FOVJ01000005">
    <property type="protein sequence ID" value="SFN97052.1"/>
    <property type="molecule type" value="Genomic_DNA"/>
</dbReference>
<accession>A0A1I5DCV6</accession>